<feature type="active site" description="Proton acceptor" evidence="11">
    <location>
        <position position="843"/>
    </location>
</feature>
<dbReference type="AlphaFoldDB" id="A0ABD3MUZ0"/>
<dbReference type="InterPro" id="IPR018200">
    <property type="entry name" value="USP_CS"/>
</dbReference>
<keyword evidence="20" id="KW-1185">Reference proteome</keyword>
<dbReference type="Gene3D" id="1.10.8.10">
    <property type="entry name" value="DNA helicase RuvA subunit, C-terminal domain"/>
    <property type="match status" value="2"/>
</dbReference>
<reference evidence="19 20" key="1">
    <citation type="submission" date="2024-10" db="EMBL/GenBank/DDBJ databases">
        <title>Updated reference genomes for cyclostephanoid diatoms.</title>
        <authorList>
            <person name="Roberts W.R."/>
            <person name="Alverson A.J."/>
        </authorList>
    </citation>
    <scope>NUCLEOTIDE SEQUENCE [LARGE SCALE GENOMIC DNA]</scope>
    <source>
        <strain evidence="19 20">AJA232-27</strain>
    </source>
</reference>
<dbReference type="SMART" id="SM00165">
    <property type="entry name" value="UBA"/>
    <property type="match status" value="2"/>
</dbReference>
<dbReference type="PROSITE" id="PS00972">
    <property type="entry name" value="USP_1"/>
    <property type="match status" value="1"/>
</dbReference>
<evidence type="ECO:0000313" key="19">
    <source>
        <dbReference type="EMBL" id="KAL3767502.1"/>
    </source>
</evidence>
<dbReference type="EC" id="3.4.19.12" evidence="14"/>
<dbReference type="Pfam" id="PF17807">
    <property type="entry name" value="zf-UBP_var"/>
    <property type="match status" value="1"/>
</dbReference>
<evidence type="ECO:0000256" key="12">
    <source>
        <dbReference type="PIRSR" id="PIRSR016308-3"/>
    </source>
</evidence>
<feature type="domain" description="UBP-type" evidence="18">
    <location>
        <begin position="198"/>
        <end position="317"/>
    </location>
</feature>
<accession>A0ABD3MUZ0</accession>
<evidence type="ECO:0000256" key="9">
    <source>
        <dbReference type="ARBA" id="ARBA00022807"/>
    </source>
</evidence>
<dbReference type="EMBL" id="JALLBG020000075">
    <property type="protein sequence ID" value="KAL3767502.1"/>
    <property type="molecule type" value="Genomic_DNA"/>
</dbReference>
<dbReference type="SUPFAM" id="SSF54001">
    <property type="entry name" value="Cysteine proteinases"/>
    <property type="match status" value="1"/>
</dbReference>
<gene>
    <name evidence="19" type="ORF">ACHAWU_000165</name>
</gene>
<dbReference type="Gene3D" id="3.30.40.10">
    <property type="entry name" value="Zinc/RING finger domain, C3HC4 (zinc finger)"/>
    <property type="match status" value="2"/>
</dbReference>
<evidence type="ECO:0000256" key="10">
    <source>
        <dbReference type="ARBA" id="ARBA00022833"/>
    </source>
</evidence>
<dbReference type="Pfam" id="PF02148">
    <property type="entry name" value="zf-UBP"/>
    <property type="match status" value="1"/>
</dbReference>
<dbReference type="PROSITE" id="PS50271">
    <property type="entry name" value="ZF_UBP"/>
    <property type="match status" value="1"/>
</dbReference>
<keyword evidence="8 14" id="KW-0378">Hydrolase</keyword>
<protein>
    <recommendedName>
        <fullName evidence="14">Ubiquitin carboxyl-terminal hydrolase</fullName>
        <ecNumber evidence="14">3.4.19.12</ecNumber>
    </recommendedName>
</protein>
<evidence type="ECO:0000259" key="18">
    <source>
        <dbReference type="PROSITE" id="PS50271"/>
    </source>
</evidence>
<dbReference type="SUPFAM" id="SSF57850">
    <property type="entry name" value="RING/U-box"/>
    <property type="match status" value="1"/>
</dbReference>
<evidence type="ECO:0000256" key="5">
    <source>
        <dbReference type="ARBA" id="ARBA00022737"/>
    </source>
</evidence>
<dbReference type="InterPro" id="IPR013083">
    <property type="entry name" value="Znf_RING/FYVE/PHD"/>
</dbReference>
<feature type="domain" description="USP" evidence="17">
    <location>
        <begin position="356"/>
        <end position="881"/>
    </location>
</feature>
<feature type="compositionally biased region" description="Basic and acidic residues" evidence="15">
    <location>
        <begin position="553"/>
        <end position="570"/>
    </location>
</feature>
<dbReference type="InterPro" id="IPR041432">
    <property type="entry name" value="UBP13_Znf-UBP_var"/>
</dbReference>
<dbReference type="InterPro" id="IPR038765">
    <property type="entry name" value="Papain-like_cys_pep_sf"/>
</dbReference>
<dbReference type="SMART" id="SM00290">
    <property type="entry name" value="ZnF_UBP"/>
    <property type="match status" value="1"/>
</dbReference>
<evidence type="ECO:0000256" key="2">
    <source>
        <dbReference type="ARBA" id="ARBA00009085"/>
    </source>
</evidence>
<dbReference type="PROSITE" id="PS50235">
    <property type="entry name" value="USP_3"/>
    <property type="match status" value="1"/>
</dbReference>
<comment type="catalytic activity">
    <reaction evidence="1 14">
        <text>Thiol-dependent hydrolysis of ester, thioester, amide, peptide and isopeptide bonds formed by the C-terminal Gly of ubiquitin (a 76-residue protein attached to proteins as an intracellular targeting signal).</text>
        <dbReference type="EC" id="3.4.19.12"/>
    </reaction>
</comment>
<feature type="domain" description="UBA" evidence="16">
    <location>
        <begin position="683"/>
        <end position="724"/>
    </location>
</feature>
<dbReference type="Gene3D" id="3.90.70.10">
    <property type="entry name" value="Cysteine proteinases"/>
    <property type="match status" value="1"/>
</dbReference>
<keyword evidence="9 14" id="KW-0788">Thiol protease</keyword>
<comment type="similarity">
    <text evidence="2 14">Belongs to the peptidase C19 family.</text>
</comment>
<comment type="caution">
    <text evidence="19">The sequence shown here is derived from an EMBL/GenBank/DDBJ whole genome shotgun (WGS) entry which is preliminary data.</text>
</comment>
<dbReference type="PIRSF" id="PIRSF016308">
    <property type="entry name" value="UBP"/>
    <property type="match status" value="1"/>
</dbReference>
<sequence>MTMAANDTIAMDQITAAAAKCRIATPHDIVTNSECVYTFHSPYTTDKGIVVNLTTFVGTVDELAFTAASSSTSTNDDEAAVFVRICKKRVRKEKAIDGNNDDMMETTTTAIKLGMGIEGGFQSEQDKYETISTYSIVVGNNANGDGKLHVLTELPYDDTTKNSFPMLVSQSADAIICHAGLAVRQDLTAWELEEEPKPISKYLETLPFVDNGVKISHNPSDWMCEMSGDKENLWLNLSDGFIGGGRKNWDGSGGSNGALNHFMETGEKYPLVVKLGTITEDLSTADCYSYAKDEDCPVQIPNLKELLEKRGIIITGMQKTVKSTAELEVELNATYAFDAITEKGAHLVPVAGPGLQGLQNLGNSCYMNSVVQMLFSGTVPELSARYGMSAGAGTNTLQKIAPTKASDDLLCQTTKLAYALSSGAFCGPIPNADDDADDSTTDPKYRLAPRMFKHVVGKDHADFKTGQQQDAAQYFQYLLEKLDRAELGAGDRLKSKDGAGSALISSHLFSFKAESRLMCEADNKIKYKDGPIDTILSLRIPMSESTLPGDEMPDVKRQKSEDACDDDKEKNKVPTVSFDACMDKWAAPSIIDDYRWPHLQNSISKATSQTRFVNFPRYLLVQMQRYELGDDWQPRKIEVDIDVPEEFSFQKFRGLGPQDGETLVPDDVEGCEETSTNIPPAPAIDEGALGVLLDMGFNMNGCKRALLAVGGSSVDAAMNWVFEHNEDPDFNDPLPETTAASAAATSNSDVDETVVMSLVDNLGCFTADQVRAAVKHCSGAPDRAADWLFSHMDDLDGAIAALDNSAASNSTPKPPTAQLEDGDGKYDLVGLISHIGKNTSSGHYVAHLKKDGKWVIYNDEKVALSENPPIRHAYMYLFRRSDTVGSPNSEY</sequence>
<feature type="region of interest" description="Disordered" evidence="15">
    <location>
        <begin position="546"/>
        <end position="570"/>
    </location>
</feature>
<dbReference type="GO" id="GO:0006508">
    <property type="term" value="P:proteolysis"/>
    <property type="evidence" value="ECO:0007669"/>
    <property type="project" value="UniProtKB-KW"/>
</dbReference>
<dbReference type="InterPro" id="IPR028889">
    <property type="entry name" value="USP"/>
</dbReference>
<dbReference type="InterPro" id="IPR050185">
    <property type="entry name" value="Ub_carboxyl-term_hydrolase"/>
</dbReference>
<dbReference type="GO" id="GO:0008270">
    <property type="term" value="F:zinc ion binding"/>
    <property type="evidence" value="ECO:0007669"/>
    <property type="project" value="UniProtKB-KW"/>
</dbReference>
<keyword evidence="7 14" id="KW-0833">Ubl conjugation pathway</keyword>
<evidence type="ECO:0000256" key="1">
    <source>
        <dbReference type="ARBA" id="ARBA00000707"/>
    </source>
</evidence>
<keyword evidence="6 13" id="KW-0863">Zinc-finger</keyword>
<dbReference type="PANTHER" id="PTHR21646">
    <property type="entry name" value="UBIQUITIN CARBOXYL-TERMINAL HYDROLASE"/>
    <property type="match status" value="1"/>
</dbReference>
<evidence type="ECO:0000256" key="11">
    <source>
        <dbReference type="PIRSR" id="PIRSR016308-1"/>
    </source>
</evidence>
<proteinExistence type="inferred from homology"/>
<evidence type="ECO:0000256" key="13">
    <source>
        <dbReference type="PROSITE-ProRule" id="PRU00502"/>
    </source>
</evidence>
<dbReference type="GO" id="GO:0004843">
    <property type="term" value="F:cysteine-type deubiquitinase activity"/>
    <property type="evidence" value="ECO:0007669"/>
    <property type="project" value="UniProtKB-UniRule"/>
</dbReference>
<keyword evidence="4 12" id="KW-0479">Metal-binding</keyword>
<evidence type="ECO:0000256" key="7">
    <source>
        <dbReference type="ARBA" id="ARBA00022786"/>
    </source>
</evidence>
<evidence type="ECO:0000256" key="3">
    <source>
        <dbReference type="ARBA" id="ARBA00022670"/>
    </source>
</evidence>
<dbReference type="InterPro" id="IPR001394">
    <property type="entry name" value="Peptidase_C19_UCH"/>
</dbReference>
<dbReference type="InterPro" id="IPR001607">
    <property type="entry name" value="Znf_UBP"/>
</dbReference>
<keyword evidence="10 12" id="KW-0862">Zinc</keyword>
<evidence type="ECO:0000313" key="20">
    <source>
        <dbReference type="Proteomes" id="UP001530293"/>
    </source>
</evidence>
<name>A0ABD3MUZ0_9STRA</name>
<dbReference type="PROSITE" id="PS00973">
    <property type="entry name" value="USP_2"/>
    <property type="match status" value="1"/>
</dbReference>
<dbReference type="InterPro" id="IPR016652">
    <property type="entry name" value="Ubiquitinyl_hydrolase"/>
</dbReference>
<keyword evidence="3 14" id="KW-0645">Protease</keyword>
<evidence type="ECO:0000256" key="4">
    <source>
        <dbReference type="ARBA" id="ARBA00022723"/>
    </source>
</evidence>
<dbReference type="InterPro" id="IPR015940">
    <property type="entry name" value="UBA"/>
</dbReference>
<evidence type="ECO:0000259" key="16">
    <source>
        <dbReference type="PROSITE" id="PS50030"/>
    </source>
</evidence>
<keyword evidence="5" id="KW-0677">Repeat</keyword>
<organism evidence="19 20">
    <name type="scientific">Discostella pseudostelligera</name>
    <dbReference type="NCBI Taxonomy" id="259834"/>
    <lineage>
        <taxon>Eukaryota</taxon>
        <taxon>Sar</taxon>
        <taxon>Stramenopiles</taxon>
        <taxon>Ochrophyta</taxon>
        <taxon>Bacillariophyta</taxon>
        <taxon>Coscinodiscophyceae</taxon>
        <taxon>Thalassiosirophycidae</taxon>
        <taxon>Stephanodiscales</taxon>
        <taxon>Stephanodiscaceae</taxon>
        <taxon>Discostella</taxon>
    </lineage>
</organism>
<feature type="active site" description="Nucleophile" evidence="11">
    <location>
        <position position="365"/>
    </location>
</feature>
<evidence type="ECO:0000259" key="17">
    <source>
        <dbReference type="PROSITE" id="PS50235"/>
    </source>
</evidence>
<feature type="binding site" evidence="12">
    <location>
        <position position="224"/>
    </location>
    <ligand>
        <name>Zn(2+)</name>
        <dbReference type="ChEBI" id="CHEBI:29105"/>
    </ligand>
</feature>
<dbReference type="SUPFAM" id="SSF46934">
    <property type="entry name" value="UBA-like"/>
    <property type="match status" value="1"/>
</dbReference>
<dbReference type="Pfam" id="PF00443">
    <property type="entry name" value="UCH"/>
    <property type="match status" value="1"/>
</dbReference>
<evidence type="ECO:0000256" key="6">
    <source>
        <dbReference type="ARBA" id="ARBA00022771"/>
    </source>
</evidence>
<dbReference type="FunFam" id="1.10.8.10:FF:000086">
    <property type="entry name" value="Ubiquitin carboxyl-terminal hydrolase"/>
    <property type="match status" value="1"/>
</dbReference>
<evidence type="ECO:0000256" key="14">
    <source>
        <dbReference type="RuleBase" id="RU366025"/>
    </source>
</evidence>
<dbReference type="PANTHER" id="PTHR21646:SF10">
    <property type="entry name" value="UBIQUITIN CARBOXYL-TERMINAL HYDROLASE 14"/>
    <property type="match status" value="1"/>
</dbReference>
<evidence type="ECO:0000256" key="15">
    <source>
        <dbReference type="SAM" id="MobiDB-lite"/>
    </source>
</evidence>
<evidence type="ECO:0000256" key="8">
    <source>
        <dbReference type="ARBA" id="ARBA00022801"/>
    </source>
</evidence>
<dbReference type="InterPro" id="IPR009060">
    <property type="entry name" value="UBA-like_sf"/>
</dbReference>
<dbReference type="Proteomes" id="UP001530293">
    <property type="component" value="Unassembled WGS sequence"/>
</dbReference>
<feature type="domain" description="UBA" evidence="16">
    <location>
        <begin position="749"/>
        <end position="791"/>
    </location>
</feature>
<dbReference type="PROSITE" id="PS50030">
    <property type="entry name" value="UBA"/>
    <property type="match status" value="2"/>
</dbReference>